<proteinExistence type="predicted"/>
<feature type="domain" description="Cadherin" evidence="9">
    <location>
        <begin position="264"/>
        <end position="386"/>
    </location>
</feature>
<evidence type="ECO:0000256" key="5">
    <source>
        <dbReference type="ARBA" id="ARBA00023136"/>
    </source>
</evidence>
<evidence type="ECO:0000259" key="9">
    <source>
        <dbReference type="PROSITE" id="PS50268"/>
    </source>
</evidence>
<dbReference type="InterPro" id="IPR039808">
    <property type="entry name" value="Cadherin"/>
</dbReference>
<evidence type="ECO:0000313" key="11">
    <source>
        <dbReference type="Proteomes" id="UP001369086"/>
    </source>
</evidence>
<dbReference type="SMART" id="SM00112">
    <property type="entry name" value="CA"/>
    <property type="match status" value="5"/>
</dbReference>
<dbReference type="Gene3D" id="2.60.40.60">
    <property type="entry name" value="Cadherins"/>
    <property type="match status" value="5"/>
</dbReference>
<dbReference type="InterPro" id="IPR020894">
    <property type="entry name" value="Cadherin_CS"/>
</dbReference>
<keyword evidence="7" id="KW-1133">Transmembrane helix</keyword>
<protein>
    <submittedName>
        <fullName evidence="10">Cadherin-like protein 26 isoform X1</fullName>
    </submittedName>
</protein>
<feature type="domain" description="Cadherin" evidence="9">
    <location>
        <begin position="64"/>
        <end position="138"/>
    </location>
</feature>
<feature type="signal peptide" evidence="8">
    <location>
        <begin position="1"/>
        <end position="20"/>
    </location>
</feature>
<evidence type="ECO:0000256" key="1">
    <source>
        <dbReference type="ARBA" id="ARBA00004370"/>
    </source>
</evidence>
<evidence type="ECO:0000256" key="6">
    <source>
        <dbReference type="PROSITE-ProRule" id="PRU00043"/>
    </source>
</evidence>
<feature type="domain" description="Cadherin" evidence="9">
    <location>
        <begin position="387"/>
        <end position="494"/>
    </location>
</feature>
<keyword evidence="5 7" id="KW-0472">Membrane</keyword>
<dbReference type="CDD" id="cd11304">
    <property type="entry name" value="Cadherin_repeat"/>
    <property type="match status" value="4"/>
</dbReference>
<evidence type="ECO:0000256" key="4">
    <source>
        <dbReference type="ARBA" id="ARBA00022889"/>
    </source>
</evidence>
<name>A0ABR0YH98_HUSHU</name>
<keyword evidence="4" id="KW-0130">Cell adhesion</keyword>
<feature type="transmembrane region" description="Helical" evidence="7">
    <location>
        <begin position="606"/>
        <end position="631"/>
    </location>
</feature>
<dbReference type="PROSITE" id="PS00232">
    <property type="entry name" value="CADHERIN_1"/>
    <property type="match status" value="1"/>
</dbReference>
<evidence type="ECO:0000313" key="10">
    <source>
        <dbReference type="EMBL" id="KAK6471778.1"/>
    </source>
</evidence>
<dbReference type="InterPro" id="IPR002126">
    <property type="entry name" value="Cadherin-like_dom"/>
</dbReference>
<keyword evidence="11" id="KW-1185">Reference proteome</keyword>
<keyword evidence="2" id="KW-0677">Repeat</keyword>
<sequence>MKAVLVIFILAVLHFGLHQAHIDESSQTLQRHKRAWIIDSYEIEEERAPRYLLGKIEIERKQNMRYKLSGMGIDKEPKNVIKIDENTGEIYVLKKVDREQYQSLTLTFLAVNTIGDVLDTQLGVSIKIKDINDNVPTFDHQIYTTTVKESQVQGGQLILVRAEDKDERNTPNSTFTYKIVSQTPMTDNALFYIDEAGIISFRGCIDYEKAQKYTIVVEAKDQGEKVQLSSSTTVIVDVEDGNNHLPVQEGVQLVANVKERDSNVTLLRIKVSDRDKPHTPGWKAKYTIVSGNENNSYMILTDPDTNDGVLTLVKPLDFEDGYLRELSVQVENETPFFSCSVKRVVADDLWEVDYSDPEAGSTGIGFKPKTLTVIVNVEDINDAPDFVPPIKVVYLEENDKIGKELQTFTAIDKDGSLSSEFRYTVGVDPAGWVSIDPKTGTVITTQLMDRESPFVINNTYTVILHAVDNGKPPMTGSGTLVIHLTDVNDCIPYLLTPHIDMCANETASMTKLAAQDDDEDPYSGPFSFNLLEKESLKGKWRLDPTHGYSVNLIKEENVYSGIYILHLEISDRQGVSSKHNLTVTVCDCPTSAPANCGTRRLSSVTMGASAVGILFAALFLMLGVFCFALFFSRAPKTMEIYDDGDCTMLPYHLEHPGSDCKLDQLVSKEPAEMIQNGSRAQEQESSIAGYPILNGSSRLVKLYYSAGHEQQRADGSSMHMLNVDRRGRWKQQAVSNSMGYQFSPQTLSTMNRTTSARSSFTWKKTNAFNRNGVLSSAISQRVVSLHSGRDDLLEYNPHPYADEGEEPEMLPLDAISIPDSEFTTDQLLDLGPRFKTLASICKPQAN</sequence>
<evidence type="ECO:0000256" key="8">
    <source>
        <dbReference type="SAM" id="SignalP"/>
    </source>
</evidence>
<dbReference type="Proteomes" id="UP001369086">
    <property type="component" value="Unassembled WGS sequence"/>
</dbReference>
<keyword evidence="8" id="KW-0732">Signal</keyword>
<dbReference type="Gene3D" id="4.10.900.10">
    <property type="entry name" value="TCF3-CBD (Catenin binding domain)"/>
    <property type="match status" value="1"/>
</dbReference>
<dbReference type="PANTHER" id="PTHR24027:SF433">
    <property type="entry name" value="CADHERIN 27-RELATED"/>
    <property type="match status" value="1"/>
</dbReference>
<feature type="domain" description="Cadherin" evidence="9">
    <location>
        <begin position="139"/>
        <end position="248"/>
    </location>
</feature>
<comment type="subcellular location">
    <subcellularLocation>
        <location evidence="1">Membrane</location>
    </subcellularLocation>
</comment>
<dbReference type="SUPFAM" id="SSF49313">
    <property type="entry name" value="Cadherin-like"/>
    <property type="match status" value="5"/>
</dbReference>
<keyword evidence="3 6" id="KW-0106">Calcium</keyword>
<gene>
    <name evidence="10" type="ORF">HHUSO_G28726</name>
</gene>
<dbReference type="PRINTS" id="PR00205">
    <property type="entry name" value="CADHERIN"/>
</dbReference>
<feature type="domain" description="Cadherin" evidence="9">
    <location>
        <begin position="509"/>
        <end position="595"/>
    </location>
</feature>
<comment type="caution">
    <text evidence="10">The sequence shown here is derived from an EMBL/GenBank/DDBJ whole genome shotgun (WGS) entry which is preliminary data.</text>
</comment>
<dbReference type="Pfam" id="PF00028">
    <property type="entry name" value="Cadherin"/>
    <property type="match status" value="3"/>
</dbReference>
<dbReference type="PANTHER" id="PTHR24027">
    <property type="entry name" value="CADHERIN-23"/>
    <property type="match status" value="1"/>
</dbReference>
<evidence type="ECO:0000256" key="2">
    <source>
        <dbReference type="ARBA" id="ARBA00022737"/>
    </source>
</evidence>
<accession>A0ABR0YH98</accession>
<reference evidence="10 11" key="1">
    <citation type="submission" date="2021-05" db="EMBL/GenBank/DDBJ databases">
        <authorList>
            <person name="Zahm M."/>
            <person name="Klopp C."/>
            <person name="Cabau C."/>
            <person name="Kuhl H."/>
            <person name="Suciu R."/>
            <person name="Ciorpac M."/>
            <person name="Holostenco D."/>
            <person name="Gessner J."/>
            <person name="Wuertz S."/>
            <person name="Hohne C."/>
            <person name="Stock M."/>
            <person name="Gislard M."/>
            <person name="Lluch J."/>
            <person name="Milhes M."/>
            <person name="Lampietro C."/>
            <person name="Lopez Roques C."/>
            <person name="Donnadieu C."/>
            <person name="Du K."/>
            <person name="Schartl M."/>
            <person name="Guiguen Y."/>
        </authorList>
    </citation>
    <scope>NUCLEOTIDE SEQUENCE [LARGE SCALE GENOMIC DNA]</scope>
    <source>
        <strain evidence="10">Hh-F2</strain>
        <tissue evidence="10">Blood</tissue>
    </source>
</reference>
<keyword evidence="7" id="KW-0812">Transmembrane</keyword>
<dbReference type="EMBL" id="JAHFZB010000030">
    <property type="protein sequence ID" value="KAK6471778.1"/>
    <property type="molecule type" value="Genomic_DNA"/>
</dbReference>
<evidence type="ECO:0000256" key="7">
    <source>
        <dbReference type="SAM" id="Phobius"/>
    </source>
</evidence>
<feature type="chain" id="PRO_5047482059" evidence="8">
    <location>
        <begin position="21"/>
        <end position="846"/>
    </location>
</feature>
<dbReference type="PROSITE" id="PS50268">
    <property type="entry name" value="CADHERIN_2"/>
    <property type="match status" value="5"/>
</dbReference>
<organism evidence="10 11">
    <name type="scientific">Huso huso</name>
    <name type="common">Beluga</name>
    <name type="synonym">Acipenser huso</name>
    <dbReference type="NCBI Taxonomy" id="61971"/>
    <lineage>
        <taxon>Eukaryota</taxon>
        <taxon>Metazoa</taxon>
        <taxon>Chordata</taxon>
        <taxon>Craniata</taxon>
        <taxon>Vertebrata</taxon>
        <taxon>Euteleostomi</taxon>
        <taxon>Actinopterygii</taxon>
        <taxon>Chondrostei</taxon>
        <taxon>Acipenseriformes</taxon>
        <taxon>Acipenseridae</taxon>
        <taxon>Huso</taxon>
    </lineage>
</organism>
<evidence type="ECO:0000256" key="3">
    <source>
        <dbReference type="ARBA" id="ARBA00022837"/>
    </source>
</evidence>
<dbReference type="InterPro" id="IPR027397">
    <property type="entry name" value="Catenin-bd_sf"/>
</dbReference>
<dbReference type="InterPro" id="IPR015919">
    <property type="entry name" value="Cadherin-like_sf"/>
</dbReference>